<dbReference type="EMBL" id="JAGHQL010000148">
    <property type="protein sequence ID" value="KAH0537376.1"/>
    <property type="molecule type" value="Genomic_DNA"/>
</dbReference>
<dbReference type="GO" id="GO:0005840">
    <property type="term" value="C:ribosome"/>
    <property type="evidence" value="ECO:0007669"/>
    <property type="project" value="UniProtKB-KW"/>
</dbReference>
<evidence type="ECO:0008006" key="9">
    <source>
        <dbReference type="Google" id="ProtNLM"/>
    </source>
</evidence>
<comment type="caution">
    <text evidence="7">The sequence shown here is derived from an EMBL/GenBank/DDBJ whole genome shotgun (WGS) entry which is preliminary data.</text>
</comment>
<dbReference type="Pfam" id="PF00673">
    <property type="entry name" value="Ribosomal_L5_C"/>
    <property type="match status" value="1"/>
</dbReference>
<dbReference type="OrthoDB" id="539541at2759"/>
<evidence type="ECO:0000313" key="7">
    <source>
        <dbReference type="EMBL" id="KAH0537376.1"/>
    </source>
</evidence>
<dbReference type="GO" id="GO:1990904">
    <property type="term" value="C:ribonucleoprotein complex"/>
    <property type="evidence" value="ECO:0007669"/>
    <property type="project" value="UniProtKB-KW"/>
</dbReference>
<dbReference type="InterPro" id="IPR002132">
    <property type="entry name" value="Ribosomal_uL5"/>
</dbReference>
<evidence type="ECO:0000256" key="4">
    <source>
        <dbReference type="SAM" id="MobiDB-lite"/>
    </source>
</evidence>
<evidence type="ECO:0000259" key="6">
    <source>
        <dbReference type="Pfam" id="PF00673"/>
    </source>
</evidence>
<proteinExistence type="inferred from homology"/>
<keyword evidence="8" id="KW-1185">Reference proteome</keyword>
<feature type="region of interest" description="Disordered" evidence="4">
    <location>
        <begin position="20"/>
        <end position="114"/>
    </location>
</feature>
<feature type="domain" description="Large ribosomal subunit protein uL5 C-terminal" evidence="6">
    <location>
        <begin position="248"/>
        <end position="311"/>
    </location>
</feature>
<gene>
    <name evidence="7" type="ORF">FGG08_005818</name>
</gene>
<dbReference type="GO" id="GO:0003735">
    <property type="term" value="F:structural constituent of ribosome"/>
    <property type="evidence" value="ECO:0007669"/>
    <property type="project" value="InterPro"/>
</dbReference>
<evidence type="ECO:0000313" key="8">
    <source>
        <dbReference type="Proteomes" id="UP000698800"/>
    </source>
</evidence>
<dbReference type="GO" id="GO:0006412">
    <property type="term" value="P:translation"/>
    <property type="evidence" value="ECO:0007669"/>
    <property type="project" value="InterPro"/>
</dbReference>
<keyword evidence="3" id="KW-0687">Ribonucleoprotein</keyword>
<evidence type="ECO:0000256" key="1">
    <source>
        <dbReference type="ARBA" id="ARBA00008553"/>
    </source>
</evidence>
<dbReference type="InterPro" id="IPR031309">
    <property type="entry name" value="Ribosomal_uL5_C"/>
</dbReference>
<sequence length="323" mass="35766">MALRELPRRVGPTLANDARLIARPLGTTQYRNASSQTRTTPEVFEDLERSSLASPGPSEDIVKSFDPVGRSRQRQGKLPPSRYQFRPPKYYRGPLHPHQPPPQSSPESRLFVPGPFSLPRLEQHYHNTIAPDLLTLAYSHLPPGFVPPPKAPRLRTWDDSSPYHKNRPARGPRGGDVLRLLKRPTNFHNITKLEKVTIHTMVKGAMEDSAHLHVAGMVVQAITSIRATSCKAKESVAGFGLRGGKYTSVKAEIVGESMYHFLSRLVDVVLPRIKDWKGAKGSSGDSSGNISFGLTPEAVGLFPEVEVNYDMSVAPRSRIKQTC</sequence>
<feature type="domain" description="Large ribosomal subunit protein uL5 N-terminal" evidence="5">
    <location>
        <begin position="186"/>
        <end position="242"/>
    </location>
</feature>
<evidence type="ECO:0000256" key="2">
    <source>
        <dbReference type="ARBA" id="ARBA00022980"/>
    </source>
</evidence>
<name>A0A9P8KY49_9PEZI</name>
<reference evidence="7" key="1">
    <citation type="submission" date="2021-03" db="EMBL/GenBank/DDBJ databases">
        <title>Comparative genomics and phylogenomic investigation of the class Geoglossomycetes provide insights into ecological specialization and systematics.</title>
        <authorList>
            <person name="Melie T."/>
            <person name="Pirro S."/>
            <person name="Miller A.N."/>
            <person name="Quandt A."/>
        </authorList>
    </citation>
    <scope>NUCLEOTIDE SEQUENCE</scope>
    <source>
        <strain evidence="7">GBOQ0MN5Z8</strain>
    </source>
</reference>
<dbReference type="SUPFAM" id="SSF55282">
    <property type="entry name" value="RL5-like"/>
    <property type="match status" value="1"/>
</dbReference>
<comment type="similarity">
    <text evidence="1">Belongs to the universal ribosomal protein uL5 family.</text>
</comment>
<evidence type="ECO:0000259" key="5">
    <source>
        <dbReference type="Pfam" id="PF00281"/>
    </source>
</evidence>
<accession>A0A9P8KY49</accession>
<keyword evidence="2" id="KW-0689">Ribosomal protein</keyword>
<evidence type="ECO:0000256" key="3">
    <source>
        <dbReference type="ARBA" id="ARBA00023274"/>
    </source>
</evidence>
<dbReference type="Gene3D" id="3.30.1440.10">
    <property type="match status" value="1"/>
</dbReference>
<dbReference type="InterPro" id="IPR022803">
    <property type="entry name" value="Ribosomal_uL5_dom_sf"/>
</dbReference>
<dbReference type="InterPro" id="IPR031310">
    <property type="entry name" value="Ribosomal_uL5_N"/>
</dbReference>
<dbReference type="PANTHER" id="PTHR11994">
    <property type="entry name" value="60S RIBOSOMAL PROTEIN L11-RELATED"/>
    <property type="match status" value="1"/>
</dbReference>
<protein>
    <recommendedName>
        <fullName evidence="9">Ribosomal protein L5</fullName>
    </recommendedName>
</protein>
<dbReference type="AlphaFoldDB" id="A0A9P8KY49"/>
<organism evidence="7 8">
    <name type="scientific">Glutinoglossum americanum</name>
    <dbReference type="NCBI Taxonomy" id="1670608"/>
    <lineage>
        <taxon>Eukaryota</taxon>
        <taxon>Fungi</taxon>
        <taxon>Dikarya</taxon>
        <taxon>Ascomycota</taxon>
        <taxon>Pezizomycotina</taxon>
        <taxon>Geoglossomycetes</taxon>
        <taxon>Geoglossales</taxon>
        <taxon>Geoglossaceae</taxon>
        <taxon>Glutinoglossum</taxon>
    </lineage>
</organism>
<dbReference type="Proteomes" id="UP000698800">
    <property type="component" value="Unassembled WGS sequence"/>
</dbReference>
<feature type="compositionally biased region" description="Polar residues" evidence="4">
    <location>
        <begin position="26"/>
        <end position="40"/>
    </location>
</feature>
<dbReference type="Pfam" id="PF00281">
    <property type="entry name" value="Ribosomal_L5"/>
    <property type="match status" value="1"/>
</dbReference>